<dbReference type="Proteomes" id="UP001628078">
    <property type="component" value="Unassembled WGS sequence"/>
</dbReference>
<dbReference type="Gene3D" id="1.10.3290.10">
    <property type="entry name" value="Fido-like domain"/>
    <property type="match status" value="1"/>
</dbReference>
<dbReference type="InterPro" id="IPR003812">
    <property type="entry name" value="Fido"/>
</dbReference>
<dbReference type="EMBL" id="BQXO01000004">
    <property type="protein sequence ID" value="GKT06220.1"/>
    <property type="molecule type" value="Genomic_DNA"/>
</dbReference>
<dbReference type="SUPFAM" id="SSF140931">
    <property type="entry name" value="Fic-like"/>
    <property type="match status" value="1"/>
</dbReference>
<evidence type="ECO:0000259" key="1">
    <source>
        <dbReference type="PROSITE" id="PS51459"/>
    </source>
</evidence>
<evidence type="ECO:0000313" key="3">
    <source>
        <dbReference type="Proteomes" id="UP001628078"/>
    </source>
</evidence>
<sequence>MVFPDKYFYDRESEIELVERNLVQMVFTTGKFEDLPITMPQTESIVNNLEVSGVRPEDIDTVISLKRAYEFVIKRQGVFVAKDVLAINNAVRSSHLGAGQIRTEGVQVPLTNDLWVPPIPNEHDALNDIEKISQQGQSATENAIDLNLYLSRWQLFANGNKRTAIVSANALMIDAGAGILAIPENKMHWYGSLLQKYYRSGRDIDIKQWLYDNAVYGTSAHSISRRK</sequence>
<gene>
    <name evidence="2" type="ORF">JCM31185_15070</name>
</gene>
<protein>
    <recommendedName>
        <fullName evidence="1">Fido domain-containing protein</fullName>
    </recommendedName>
</protein>
<evidence type="ECO:0000313" key="2">
    <source>
        <dbReference type="EMBL" id="GKT06220.1"/>
    </source>
</evidence>
<feature type="domain" description="Fido" evidence="1">
    <location>
        <begin position="79"/>
        <end position="212"/>
    </location>
</feature>
<dbReference type="RefSeq" id="WP_407884180.1">
    <property type="nucleotide sequence ID" value="NZ_BQXO01000004.1"/>
</dbReference>
<dbReference type="InterPro" id="IPR036597">
    <property type="entry name" value="Fido-like_dom_sf"/>
</dbReference>
<accession>A0ABQ5JPN4</accession>
<name>A0ABQ5JPN4_9LACO</name>
<proteinExistence type="predicted"/>
<dbReference type="PROSITE" id="PS51459">
    <property type="entry name" value="FIDO"/>
    <property type="match status" value="1"/>
</dbReference>
<organism evidence="2 3">
    <name type="scientific">Furfurilactobacillus curtus</name>
    <dbReference type="NCBI Taxonomy" id="1746200"/>
    <lineage>
        <taxon>Bacteria</taxon>
        <taxon>Bacillati</taxon>
        <taxon>Bacillota</taxon>
        <taxon>Bacilli</taxon>
        <taxon>Lactobacillales</taxon>
        <taxon>Lactobacillaceae</taxon>
        <taxon>Furfurilactobacillus</taxon>
    </lineage>
</organism>
<comment type="caution">
    <text evidence="2">The sequence shown here is derived from an EMBL/GenBank/DDBJ whole genome shotgun (WGS) entry which is preliminary data.</text>
</comment>
<reference evidence="2 3" key="1">
    <citation type="submission" date="2022-03" db="EMBL/GenBank/DDBJ databases">
        <title>Draft genome sequence of Furfurilactobacillus curtus JCM 31185.</title>
        <authorList>
            <person name="Suzuki S."/>
            <person name="Endo A."/>
            <person name="Kajikawa A."/>
        </authorList>
    </citation>
    <scope>NUCLEOTIDE SEQUENCE [LARGE SCALE GENOMIC DNA]</scope>
    <source>
        <strain evidence="2 3">JCM 31185</strain>
    </source>
</reference>
<keyword evidence="3" id="KW-1185">Reference proteome</keyword>